<dbReference type="eggNOG" id="ENOG502QU1B">
    <property type="taxonomic scope" value="Eukaryota"/>
</dbReference>
<feature type="domain" description="FAD-binding PCMH-type" evidence="3">
    <location>
        <begin position="112"/>
        <end position="294"/>
    </location>
</feature>
<dbReference type="InterPro" id="IPR016166">
    <property type="entry name" value="FAD-bd_PCMH"/>
</dbReference>
<evidence type="ECO:0000313" key="4">
    <source>
        <dbReference type="EMBL" id="EFJ03267.1"/>
    </source>
</evidence>
<dbReference type="HOGENOM" id="CLU_018354_4_0_1"/>
<dbReference type="PANTHER" id="PTHR13878">
    <property type="entry name" value="GULONOLACTONE OXIDASE"/>
    <property type="match status" value="1"/>
</dbReference>
<sequence>MLATFAAASQAQWDPVADDPLSAYWTALNSTVGGRLFQGTPFAKPCFGDELAAQCASVRAGYTDEWTRASTPGAWINTQWETCQASGAQCLLGDLDNVDNGSANGSSASCEQGSVPLYFIDVREPQDATAGFQFSRDTGVPIVVKNTGHDYKGRSSAPGSLGLWTHNLKNISLEADFVPEGCGEADSVGQAVTAGAQWADGYAFAEENNITLVGGSDRSVGMVGGWLQGGGHGMLSVSMGLGVDRVLQYRIVTPDGRYRVANRCQNEDLFWALRGGGGGTFGVVMEATILASPRVALQTVTVMIPAGDKELSRRLWSVMVANGVRWAEEGWVYVNPRLDNETAAKSMEPFLNFQKQLESEGHNATVLLVEAPSWGQFFEAFSTAHVAAVGNSLALASRLINRDNFATSEDQGALVEALLAADEATPGLIILATAPTAFPSTGNETSVTPLWRESVYHVTVASPWEADADIQEKQAHYARASASIDNLREITKQGAYSNEADVNEPNYQTSFWGENHAELLSIKHKYDPEGLLNCWQCVGWNPDDARYRCYL</sequence>
<dbReference type="InterPro" id="IPR016169">
    <property type="entry name" value="FAD-bd_PCMH_sub2"/>
</dbReference>
<dbReference type="VEuPathDB" id="FungiDB:SCHCODRAFT_02623663"/>
<dbReference type="SUPFAM" id="SSF56176">
    <property type="entry name" value="FAD-binding/transporter-associated domain-like"/>
    <property type="match status" value="1"/>
</dbReference>
<evidence type="ECO:0000313" key="5">
    <source>
        <dbReference type="Proteomes" id="UP000007431"/>
    </source>
</evidence>
<proteinExistence type="inferred from homology"/>
<gene>
    <name evidence="4" type="ORF">SCHCODRAFT_12964</name>
</gene>
<reference evidence="4 5" key="1">
    <citation type="journal article" date="2010" name="Nat. Biotechnol.">
        <title>Genome sequence of the model mushroom Schizophyllum commune.</title>
        <authorList>
            <person name="Ohm R.A."/>
            <person name="de Jong J.F."/>
            <person name="Lugones L.G."/>
            <person name="Aerts A."/>
            <person name="Kothe E."/>
            <person name="Stajich J.E."/>
            <person name="de Vries R.P."/>
            <person name="Record E."/>
            <person name="Levasseur A."/>
            <person name="Baker S.E."/>
            <person name="Bartholomew K.A."/>
            <person name="Coutinho P.M."/>
            <person name="Erdmann S."/>
            <person name="Fowler T.J."/>
            <person name="Gathman A.C."/>
            <person name="Lombard V."/>
            <person name="Henrissat B."/>
            <person name="Knabe N."/>
            <person name="Kuees U."/>
            <person name="Lilly W.W."/>
            <person name="Lindquist E."/>
            <person name="Lucas S."/>
            <person name="Magnuson J.K."/>
            <person name="Piumi F."/>
            <person name="Raudaskoski M."/>
            <person name="Salamov A."/>
            <person name="Schmutz J."/>
            <person name="Schwarze F.W.M.R."/>
            <person name="vanKuyk P.A."/>
            <person name="Horton J.S."/>
            <person name="Grigoriev I.V."/>
            <person name="Woesten H.A.B."/>
        </authorList>
    </citation>
    <scope>NUCLEOTIDE SEQUENCE [LARGE SCALE GENOMIC DNA]</scope>
    <source>
        <strain evidence="5">H4-8 / FGSC 9210</strain>
    </source>
</reference>
<dbReference type="Gene3D" id="3.30.465.10">
    <property type="match status" value="2"/>
</dbReference>
<dbReference type="OMA" id="INTEWET"/>
<evidence type="ECO:0000256" key="1">
    <source>
        <dbReference type="ARBA" id="ARBA00005466"/>
    </source>
</evidence>
<dbReference type="InterPro" id="IPR006094">
    <property type="entry name" value="Oxid_FAD_bind_N"/>
</dbReference>
<evidence type="ECO:0000259" key="3">
    <source>
        <dbReference type="PROSITE" id="PS51387"/>
    </source>
</evidence>
<comment type="similarity">
    <text evidence="1">Belongs to the oxygen-dependent FAD-linked oxidoreductase family.</text>
</comment>
<keyword evidence="5" id="KW-1185">Reference proteome</keyword>
<dbReference type="InterPro" id="IPR036318">
    <property type="entry name" value="FAD-bd_PCMH-like_sf"/>
</dbReference>
<dbReference type="Proteomes" id="UP000007431">
    <property type="component" value="Unassembled WGS sequence"/>
</dbReference>
<dbReference type="GO" id="GO:0016491">
    <property type="term" value="F:oxidoreductase activity"/>
    <property type="evidence" value="ECO:0007669"/>
    <property type="project" value="UniProtKB-KW"/>
</dbReference>
<dbReference type="Pfam" id="PF08031">
    <property type="entry name" value="BBE"/>
    <property type="match status" value="1"/>
</dbReference>
<dbReference type="STRING" id="578458.D8PK14"/>
<name>D8PK14_SCHCM</name>
<dbReference type="EMBL" id="GL377302">
    <property type="protein sequence ID" value="EFJ03267.1"/>
    <property type="molecule type" value="Genomic_DNA"/>
</dbReference>
<dbReference type="PANTHER" id="PTHR13878:SF91">
    <property type="entry name" value="FAD BINDING DOMAIN PROTEIN (AFU_ORTHOLOGUE AFUA_6G12070)-RELATED"/>
    <property type="match status" value="1"/>
</dbReference>
<evidence type="ECO:0000256" key="2">
    <source>
        <dbReference type="ARBA" id="ARBA00023002"/>
    </source>
</evidence>
<dbReference type="GO" id="GO:0071949">
    <property type="term" value="F:FAD binding"/>
    <property type="evidence" value="ECO:0007669"/>
    <property type="project" value="InterPro"/>
</dbReference>
<dbReference type="InterPro" id="IPR012951">
    <property type="entry name" value="BBE"/>
</dbReference>
<protein>
    <recommendedName>
        <fullName evidence="3">FAD-binding PCMH-type domain-containing protein</fullName>
    </recommendedName>
</protein>
<dbReference type="PROSITE" id="PS51387">
    <property type="entry name" value="FAD_PCMH"/>
    <property type="match status" value="1"/>
</dbReference>
<accession>D8PK14</accession>
<dbReference type="AlphaFoldDB" id="D8PK14"/>
<keyword evidence="2" id="KW-0560">Oxidoreductase</keyword>
<dbReference type="InterPro" id="IPR050432">
    <property type="entry name" value="FAD-linked_Oxidoreductases_BP"/>
</dbReference>
<organism evidence="5">
    <name type="scientific">Schizophyllum commune (strain H4-8 / FGSC 9210)</name>
    <name type="common">Split gill fungus</name>
    <dbReference type="NCBI Taxonomy" id="578458"/>
    <lineage>
        <taxon>Eukaryota</taxon>
        <taxon>Fungi</taxon>
        <taxon>Dikarya</taxon>
        <taxon>Basidiomycota</taxon>
        <taxon>Agaricomycotina</taxon>
        <taxon>Agaricomycetes</taxon>
        <taxon>Agaricomycetidae</taxon>
        <taxon>Agaricales</taxon>
        <taxon>Schizophyllaceae</taxon>
        <taxon>Schizophyllum</taxon>
    </lineage>
</organism>
<dbReference type="Pfam" id="PF01565">
    <property type="entry name" value="FAD_binding_4"/>
    <property type="match status" value="1"/>
</dbReference>
<dbReference type="InParanoid" id="D8PK14"/>